<reference evidence="2 3" key="1">
    <citation type="submission" date="2022-01" db="EMBL/GenBank/DDBJ databases">
        <title>Mariniradius saccharolyticus sp. nov., isolated from sediment of a river.</title>
        <authorList>
            <person name="Liu H."/>
        </authorList>
    </citation>
    <scope>NUCLEOTIDE SEQUENCE [LARGE SCALE GENOMIC DNA]</scope>
    <source>
        <strain evidence="2 3">RY-2</strain>
    </source>
</reference>
<gene>
    <name evidence="2" type="ORF">L0U89_02215</name>
</gene>
<evidence type="ECO:0000313" key="3">
    <source>
        <dbReference type="Proteomes" id="UP001201449"/>
    </source>
</evidence>
<sequence>MKIPFLLLPCMLAFFCPNFKNSERIELRKVDFGITSIFTVHCDGFEGFFDDEMETVVISREKEIERTKEAISNLEIDTSNYQADVRAKLLFFHDDNTVDTVCMSSIGVVLNGKSYKPDSAFVKIIEEY</sequence>
<dbReference type="Proteomes" id="UP001201449">
    <property type="component" value="Unassembled WGS sequence"/>
</dbReference>
<protein>
    <submittedName>
        <fullName evidence="2">Uncharacterized protein</fullName>
    </submittedName>
</protein>
<accession>A0ABS9BQC6</accession>
<evidence type="ECO:0000256" key="1">
    <source>
        <dbReference type="SAM" id="Coils"/>
    </source>
</evidence>
<evidence type="ECO:0000313" key="2">
    <source>
        <dbReference type="EMBL" id="MCF1749872.1"/>
    </source>
</evidence>
<organism evidence="2 3">
    <name type="scientific">Mariniradius sediminis</name>
    <dbReference type="NCBI Taxonomy" id="2909237"/>
    <lineage>
        <taxon>Bacteria</taxon>
        <taxon>Pseudomonadati</taxon>
        <taxon>Bacteroidota</taxon>
        <taxon>Cytophagia</taxon>
        <taxon>Cytophagales</taxon>
        <taxon>Cyclobacteriaceae</taxon>
        <taxon>Mariniradius</taxon>
    </lineage>
</organism>
<comment type="caution">
    <text evidence="2">The sequence shown here is derived from an EMBL/GenBank/DDBJ whole genome shotgun (WGS) entry which is preliminary data.</text>
</comment>
<name>A0ABS9BQC6_9BACT</name>
<dbReference type="EMBL" id="JAKEVZ010000001">
    <property type="protein sequence ID" value="MCF1749872.1"/>
    <property type="molecule type" value="Genomic_DNA"/>
</dbReference>
<keyword evidence="3" id="KW-1185">Reference proteome</keyword>
<proteinExistence type="predicted"/>
<feature type="coiled-coil region" evidence="1">
    <location>
        <begin position="57"/>
        <end position="84"/>
    </location>
</feature>
<keyword evidence="1" id="KW-0175">Coiled coil</keyword>